<gene>
    <name evidence="1" type="ORF">GKD85_01490</name>
</gene>
<reference evidence="1 2" key="1">
    <citation type="journal article" date="2019" name="Nat. Med.">
        <title>A library of human gut bacterial isolates paired with longitudinal multiomics data enables mechanistic microbiome research.</title>
        <authorList>
            <person name="Poyet M."/>
            <person name="Groussin M."/>
            <person name="Gibbons S.M."/>
            <person name="Avila-Pacheco J."/>
            <person name="Jiang X."/>
            <person name="Kearney S.M."/>
            <person name="Perrotta A.R."/>
            <person name="Berdy B."/>
            <person name="Zhao S."/>
            <person name="Lieberman T.D."/>
            <person name="Swanson P.K."/>
            <person name="Smith M."/>
            <person name="Roesemann S."/>
            <person name="Alexander J.E."/>
            <person name="Rich S.A."/>
            <person name="Livny J."/>
            <person name="Vlamakis H."/>
            <person name="Clish C."/>
            <person name="Bullock K."/>
            <person name="Deik A."/>
            <person name="Scott J."/>
            <person name="Pierce K.A."/>
            <person name="Xavier R.J."/>
            <person name="Alm E.J."/>
        </authorList>
    </citation>
    <scope>NUCLEOTIDE SEQUENCE [LARGE SCALE GENOMIC DNA]</scope>
    <source>
        <strain evidence="1 2">BIOML-B9</strain>
    </source>
</reference>
<proteinExistence type="predicted"/>
<accession>A0A6L5TFB3</accession>
<name>A0A6L5TFB3_9FIRM</name>
<organism evidence="1 2">
    <name type="scientific">Faecalibacterium prausnitzii</name>
    <dbReference type="NCBI Taxonomy" id="853"/>
    <lineage>
        <taxon>Bacteria</taxon>
        <taxon>Bacillati</taxon>
        <taxon>Bacillota</taxon>
        <taxon>Clostridia</taxon>
        <taxon>Eubacteriales</taxon>
        <taxon>Oscillospiraceae</taxon>
        <taxon>Faecalibacterium</taxon>
    </lineage>
</organism>
<dbReference type="InterPro" id="IPR058240">
    <property type="entry name" value="rSAM_sf"/>
</dbReference>
<evidence type="ECO:0000313" key="1">
    <source>
        <dbReference type="EMBL" id="MSC79510.1"/>
    </source>
</evidence>
<dbReference type="AlphaFoldDB" id="A0A6L5TFB3"/>
<sequence>MRIGLIDVDGHNFPNLALMRISAYYKARGDTVEWWWSDFIHYDIVYMSKIFSDVYSLDVPEPLNADKVIKGGTGYAIRTVDGKEIFDKSKDIDLPAEIEKSFPDYSIYPEFQFAVSMTSRGCPRGCSFCHVAAKEGRCAVKVADVSDFWCGQDEIKVLDPNITACREKRDLMQQYIDTHAKIDFTQGLDIRLLNQADIEDINKMRIGTLHFAWDNPNDDLRSKFEDFAKGFRRKSDIGMVYCLTNFSSTLEQDLYRIYTLRDLGYDPYVMVYNKPSAPKEIRHLQRWCNNKIIFKSEPNFYKYHP</sequence>
<evidence type="ECO:0000313" key="2">
    <source>
        <dbReference type="Proteomes" id="UP000477010"/>
    </source>
</evidence>
<dbReference type="EMBL" id="WKQE01000001">
    <property type="protein sequence ID" value="MSC79510.1"/>
    <property type="molecule type" value="Genomic_DNA"/>
</dbReference>
<dbReference type="Proteomes" id="UP000477010">
    <property type="component" value="Unassembled WGS sequence"/>
</dbReference>
<dbReference type="SUPFAM" id="SSF102114">
    <property type="entry name" value="Radical SAM enzymes"/>
    <property type="match status" value="1"/>
</dbReference>
<comment type="caution">
    <text evidence="1">The sequence shown here is derived from an EMBL/GenBank/DDBJ whole genome shotgun (WGS) entry which is preliminary data.</text>
</comment>
<protein>
    <submittedName>
        <fullName evidence="1">Radical SAM protein</fullName>
    </submittedName>
</protein>